<proteinExistence type="predicted"/>
<dbReference type="Proteomes" id="UP001199816">
    <property type="component" value="Unassembled WGS sequence"/>
</dbReference>
<name>A0ABS8PPW2_9BACT</name>
<gene>
    <name evidence="1" type="ORF">LQ567_10180</name>
</gene>
<reference evidence="1 2" key="1">
    <citation type="submission" date="2021-11" db="EMBL/GenBank/DDBJ databases">
        <title>Genomic of Niabella pedocola.</title>
        <authorList>
            <person name="Wu T."/>
        </authorList>
    </citation>
    <scope>NUCLEOTIDE SEQUENCE [LARGE SCALE GENOMIC DNA]</scope>
    <source>
        <strain evidence="1 2">JCM 31011</strain>
    </source>
</reference>
<dbReference type="InterPro" id="IPR027863">
    <property type="entry name" value="DUF4623"/>
</dbReference>
<dbReference type="RefSeq" id="WP_231004398.1">
    <property type="nucleotide sequence ID" value="NZ_JAJNEC010000005.1"/>
</dbReference>
<protein>
    <submittedName>
        <fullName evidence="1">DUF4623 domain-containing protein</fullName>
    </submittedName>
</protein>
<organism evidence="1 2">
    <name type="scientific">Niabella pedocola</name>
    <dbReference type="NCBI Taxonomy" id="1752077"/>
    <lineage>
        <taxon>Bacteria</taxon>
        <taxon>Pseudomonadati</taxon>
        <taxon>Bacteroidota</taxon>
        <taxon>Chitinophagia</taxon>
        <taxon>Chitinophagales</taxon>
        <taxon>Chitinophagaceae</taxon>
        <taxon>Niabella</taxon>
    </lineage>
</organism>
<dbReference type="Pfam" id="PF15416">
    <property type="entry name" value="DUF4623"/>
    <property type="match status" value="1"/>
</dbReference>
<sequence>MIKNISKYTTVMMTLLVTLLMMSCQKKYPANVDSTDEVVLKSIKIVNAGANRNTTLEGTIDENSKSISFPRLDTMSDFSNLRIEAVMSDGAALETTSFQLDFKDGSNYFIDGRSTLTKVVKVKNNMHFREYFATLVLKIPPFGADFAKPQIYDYSNNSVGNPTYPDFVSQSTRWTGFDGNKVLIVARTASNPHLLNVSDLKQNVINKIPLNLTGVTGGTFAYSSGAQINGHTYICNLASAPPLKIYHWTDPAKAPDIIGSIPYTSIPTLGSRYGDNMSVSLDANGNGYMFFGDNNGGSVNIRDILRVKVTNYTTLSEPVSIPAQPGVTAWMTMTGVPNTNEYVLTGYAAPINLVNESGALSYTLANNAVPIYGTDARIFTFNRERYLIMTGAARDANGATVLFVYDITKGATTKEALEIFNNKADKTELFKFPLMGPANGAPGTQSGWYITKDVNGTDDKLTLFAASADAGFVMIDFPKKALDD</sequence>
<accession>A0ABS8PPW2</accession>
<keyword evidence="2" id="KW-1185">Reference proteome</keyword>
<evidence type="ECO:0000313" key="2">
    <source>
        <dbReference type="Proteomes" id="UP001199816"/>
    </source>
</evidence>
<dbReference type="Gene3D" id="2.60.40.2340">
    <property type="match status" value="1"/>
</dbReference>
<comment type="caution">
    <text evidence="1">The sequence shown here is derived from an EMBL/GenBank/DDBJ whole genome shotgun (WGS) entry which is preliminary data.</text>
</comment>
<evidence type="ECO:0000313" key="1">
    <source>
        <dbReference type="EMBL" id="MCD2423131.1"/>
    </source>
</evidence>
<dbReference type="EMBL" id="JAJNEC010000005">
    <property type="protein sequence ID" value="MCD2423131.1"/>
    <property type="molecule type" value="Genomic_DNA"/>
</dbReference>
<dbReference type="PROSITE" id="PS51257">
    <property type="entry name" value="PROKAR_LIPOPROTEIN"/>
    <property type="match status" value="1"/>
</dbReference>